<evidence type="ECO:0000313" key="1">
    <source>
        <dbReference type="EMBL" id="KAK7300226.1"/>
    </source>
</evidence>
<proteinExistence type="predicted"/>
<dbReference type="EMBL" id="JAYKXN010000003">
    <property type="protein sequence ID" value="KAK7300226.1"/>
    <property type="molecule type" value="Genomic_DNA"/>
</dbReference>
<gene>
    <name evidence="1" type="ORF">RJT34_11066</name>
</gene>
<reference evidence="1 2" key="1">
    <citation type="submission" date="2024-01" db="EMBL/GenBank/DDBJ databases">
        <title>The genomes of 5 underutilized Papilionoideae crops provide insights into root nodulation and disease resistance.</title>
        <authorList>
            <person name="Yuan L."/>
        </authorList>
    </citation>
    <scope>NUCLEOTIDE SEQUENCE [LARGE SCALE GENOMIC DNA]</scope>
    <source>
        <strain evidence="1">LY-2023</strain>
        <tissue evidence="1">Leaf</tissue>
    </source>
</reference>
<dbReference type="Proteomes" id="UP001359559">
    <property type="component" value="Unassembled WGS sequence"/>
</dbReference>
<organism evidence="1 2">
    <name type="scientific">Clitoria ternatea</name>
    <name type="common">Butterfly pea</name>
    <dbReference type="NCBI Taxonomy" id="43366"/>
    <lineage>
        <taxon>Eukaryota</taxon>
        <taxon>Viridiplantae</taxon>
        <taxon>Streptophyta</taxon>
        <taxon>Embryophyta</taxon>
        <taxon>Tracheophyta</taxon>
        <taxon>Spermatophyta</taxon>
        <taxon>Magnoliopsida</taxon>
        <taxon>eudicotyledons</taxon>
        <taxon>Gunneridae</taxon>
        <taxon>Pentapetalae</taxon>
        <taxon>rosids</taxon>
        <taxon>fabids</taxon>
        <taxon>Fabales</taxon>
        <taxon>Fabaceae</taxon>
        <taxon>Papilionoideae</taxon>
        <taxon>50 kb inversion clade</taxon>
        <taxon>NPAAA clade</taxon>
        <taxon>indigoferoid/millettioid clade</taxon>
        <taxon>Phaseoleae</taxon>
        <taxon>Clitoria</taxon>
    </lineage>
</organism>
<keyword evidence="2" id="KW-1185">Reference proteome</keyword>
<sequence>MHAMLNADFRKRPTTEAVLNHRFMTGALLDCSRSHSVSVSYKYYLRSLMNAIRDCPCAIEMWNLMINDSAYVGFFSPVKNLTRIAWNPPNAKFLKLNTGGSVLNNSILTAYAGLFRDRNVQVYFDILLLTSFHLSKGLHKPKSPYRAERKTFTSASTVSGFFVSACSLPFDYVKTQFRKCNLMLRENIHTLAHLIVL</sequence>
<protein>
    <submittedName>
        <fullName evidence="1">Uncharacterized protein</fullName>
    </submittedName>
</protein>
<comment type="caution">
    <text evidence="1">The sequence shown here is derived from an EMBL/GenBank/DDBJ whole genome shotgun (WGS) entry which is preliminary data.</text>
</comment>
<dbReference type="AlphaFoldDB" id="A0AAN9JLD1"/>
<name>A0AAN9JLD1_CLITE</name>
<accession>A0AAN9JLD1</accession>
<evidence type="ECO:0000313" key="2">
    <source>
        <dbReference type="Proteomes" id="UP001359559"/>
    </source>
</evidence>